<dbReference type="EMBL" id="JAQNDN010000004">
    <property type="protein sequence ID" value="MDC0668602.1"/>
    <property type="molecule type" value="Genomic_DNA"/>
</dbReference>
<dbReference type="RefSeq" id="WP_271997886.1">
    <property type="nucleotide sequence ID" value="NZ_JAQNDN010000004.1"/>
</dbReference>
<protein>
    <recommendedName>
        <fullName evidence="3">Myxococcales GC_trans_RRR domain-containing protein</fullName>
    </recommendedName>
</protein>
<accession>A0ABT5B675</accession>
<gene>
    <name evidence="1" type="ORF">POL58_12670</name>
</gene>
<sequence>MTIDAPLDGELAPADALVWMSTSGDCGGDPESIHVHVDGEPATLVAVPDGPPGRVFRIEPEPSIGAVIQLEGCPGYASCEEAGDDVYGRVDVSFTAGGRDEQAPAAPLLRDLDYVIEDVMPGGCDDSKTEPAREWSFVVDGQAAEAPLIYHVSVGPKDGDKPTTSRHVAADGAADLALALLRREEDAGSEVCVTVRTFDLAGNEAEAASACRELDQNETLDGAGCACSSGGGSGWSAVWLLVGAWSLRRGRRGC</sequence>
<evidence type="ECO:0000313" key="2">
    <source>
        <dbReference type="Proteomes" id="UP001217838"/>
    </source>
</evidence>
<evidence type="ECO:0008006" key="3">
    <source>
        <dbReference type="Google" id="ProtNLM"/>
    </source>
</evidence>
<reference evidence="1 2" key="1">
    <citation type="submission" date="2022-11" db="EMBL/GenBank/DDBJ databases">
        <title>Minimal conservation of predation-associated metabolite biosynthetic gene clusters underscores biosynthetic potential of Myxococcota including descriptions for ten novel species: Archangium lansinium sp. nov., Myxococcus landrumus sp. nov., Nannocystis bai.</title>
        <authorList>
            <person name="Ahearne A."/>
            <person name="Stevens C."/>
            <person name="Dowd S."/>
        </authorList>
    </citation>
    <scope>NUCLEOTIDE SEQUENCE [LARGE SCALE GENOMIC DNA]</scope>
    <source>
        <strain evidence="1 2">NCELM</strain>
    </source>
</reference>
<dbReference type="Proteomes" id="UP001217838">
    <property type="component" value="Unassembled WGS sequence"/>
</dbReference>
<proteinExistence type="predicted"/>
<comment type="caution">
    <text evidence="1">The sequence shown here is derived from an EMBL/GenBank/DDBJ whole genome shotgun (WGS) entry which is preliminary data.</text>
</comment>
<keyword evidence="2" id="KW-1185">Reference proteome</keyword>
<evidence type="ECO:0000313" key="1">
    <source>
        <dbReference type="EMBL" id="MDC0668602.1"/>
    </source>
</evidence>
<organism evidence="1 2">
    <name type="scientific">Nannocystis radixulma</name>
    <dbReference type="NCBI Taxonomy" id="2995305"/>
    <lineage>
        <taxon>Bacteria</taxon>
        <taxon>Pseudomonadati</taxon>
        <taxon>Myxococcota</taxon>
        <taxon>Polyangia</taxon>
        <taxon>Nannocystales</taxon>
        <taxon>Nannocystaceae</taxon>
        <taxon>Nannocystis</taxon>
    </lineage>
</organism>
<name>A0ABT5B675_9BACT</name>